<dbReference type="KEGG" id="ppi:YSA_01944"/>
<sequence>MRVQQPGRALQGHRQPPLLARPQRRPIEPAQLQTLRQFGPPRAWRFQLETHALCSAGRQTRHPPLQPQGAALQAGSQTIIKGLLSRPARPTQAQQKPTQRPDAGKQAADSAGCQGYQPSDRWQCGQKAQAQQPERERKHPCAHEVELQKASHLLRHSSIAGIACSTIVTNSKRGGAGLRAYCQGQRSGSLHAAPTFQTLHAGPDQHSGTQVLTLFRQIAARPQPLAPEPPFGGQSHGCGPVRGAYSHPDADAAGGGPGDPGARQPAGRRQPGVADQPVDHAAGVLRHLHDRCLADAGTAAHPAR</sequence>
<organism evidence="2 3">
    <name type="scientific">Pseudomonas putida ND6</name>
    <dbReference type="NCBI Taxonomy" id="231023"/>
    <lineage>
        <taxon>Bacteria</taxon>
        <taxon>Pseudomonadati</taxon>
        <taxon>Pseudomonadota</taxon>
        <taxon>Gammaproteobacteria</taxon>
        <taxon>Pseudomonadales</taxon>
        <taxon>Pseudomonadaceae</taxon>
        <taxon>Pseudomonas</taxon>
    </lineage>
</organism>
<protein>
    <submittedName>
        <fullName evidence="2">Uncharacterized protein</fullName>
    </submittedName>
</protein>
<feature type="region of interest" description="Disordered" evidence="1">
    <location>
        <begin position="223"/>
        <end position="282"/>
    </location>
</feature>
<reference evidence="2 3" key="1">
    <citation type="journal article" date="2012" name="J. Bacteriol.">
        <title>Complete Genome Sequence of the Naphthalene-Degrading Pseudomonas putida Strain ND6.</title>
        <authorList>
            <person name="Li S."/>
            <person name="Zhao H."/>
            <person name="Li Y."/>
            <person name="Niu S."/>
            <person name="Cai B."/>
        </authorList>
    </citation>
    <scope>NUCLEOTIDE SEQUENCE [LARGE SCALE GENOMIC DNA]</scope>
    <source>
        <strain evidence="2 3">ND6</strain>
    </source>
</reference>
<feature type="region of interest" description="Disordered" evidence="1">
    <location>
        <begin position="1"/>
        <end position="31"/>
    </location>
</feature>
<dbReference type="EMBL" id="CP003588">
    <property type="protein sequence ID" value="AFK67827.1"/>
    <property type="molecule type" value="Genomic_DNA"/>
</dbReference>
<dbReference type="Proteomes" id="UP000005268">
    <property type="component" value="Chromosome"/>
</dbReference>
<feature type="region of interest" description="Disordered" evidence="1">
    <location>
        <begin position="86"/>
        <end position="140"/>
    </location>
</feature>
<evidence type="ECO:0000313" key="3">
    <source>
        <dbReference type="Proteomes" id="UP000005268"/>
    </source>
</evidence>
<proteinExistence type="predicted"/>
<evidence type="ECO:0000313" key="2">
    <source>
        <dbReference type="EMBL" id="AFK67827.1"/>
    </source>
</evidence>
<name>I3UQQ6_PSEPU</name>
<feature type="compositionally biased region" description="Low complexity" evidence="1">
    <location>
        <begin position="260"/>
        <end position="269"/>
    </location>
</feature>
<dbReference type="AlphaFoldDB" id="I3UQQ6"/>
<accession>I3UQQ6</accession>
<gene>
    <name evidence="2" type="ORF">YSA_01944</name>
</gene>
<dbReference type="HOGENOM" id="CLU_075796_0_0_6"/>
<evidence type="ECO:0000256" key="1">
    <source>
        <dbReference type="SAM" id="MobiDB-lite"/>
    </source>
</evidence>
<dbReference type="PATRIC" id="fig|231023.4.peg.940"/>